<protein>
    <submittedName>
        <fullName evidence="2">Uncharacterized protein</fullName>
    </submittedName>
</protein>
<feature type="compositionally biased region" description="Pro residues" evidence="1">
    <location>
        <begin position="20"/>
        <end position="30"/>
    </location>
</feature>
<feature type="compositionally biased region" description="Low complexity" evidence="1">
    <location>
        <begin position="108"/>
        <end position="118"/>
    </location>
</feature>
<gene>
    <name evidence="2" type="ORF">C7B81_03455</name>
</gene>
<organism evidence="2 3">
    <name type="scientific">Aphanothece cf. minutissima CCALA 015</name>
    <dbReference type="NCBI Taxonomy" id="2107695"/>
    <lineage>
        <taxon>Bacteria</taxon>
        <taxon>Bacillati</taxon>
        <taxon>Cyanobacteriota</taxon>
        <taxon>Cyanophyceae</taxon>
        <taxon>Oscillatoriophycideae</taxon>
        <taxon>Chroococcales</taxon>
        <taxon>Aphanothecaceae</taxon>
        <taxon>Aphanothece</taxon>
    </lineage>
</organism>
<name>A0ABX5FCQ9_9CHRO</name>
<accession>A0ABX5FCQ9</accession>
<sequence length="154" mass="16474">MSFDARSRERLEALGRQLPRPLPAPPPPTPTAGAPAPGSSALERRHPVETEQDPQKLFRALMNVSADGSVPPHLLERLRQLETPPAPDGPRPGAPAARSGEPGREPTGANASPGAAPRRPAPTPRNGAKRRLPADDTERELYTAFQQLLLEDGD</sequence>
<evidence type="ECO:0000313" key="2">
    <source>
        <dbReference type="EMBL" id="PSB38628.1"/>
    </source>
</evidence>
<reference evidence="2 3" key="1">
    <citation type="submission" date="2018-03" db="EMBL/GenBank/DDBJ databases">
        <title>The ancient ancestry and fast evolution of plastids.</title>
        <authorList>
            <person name="Moore K.R."/>
            <person name="Magnabosco C."/>
            <person name="Momper L."/>
            <person name="Gold D.A."/>
            <person name="Bosak T."/>
            <person name="Fournier G.P."/>
        </authorList>
    </citation>
    <scope>NUCLEOTIDE SEQUENCE [LARGE SCALE GENOMIC DNA]</scope>
    <source>
        <strain evidence="2 3">CCALA 015</strain>
    </source>
</reference>
<dbReference type="RefSeq" id="WP_106219908.1">
    <property type="nucleotide sequence ID" value="NZ_PVWP01000002.1"/>
</dbReference>
<keyword evidence="3" id="KW-1185">Reference proteome</keyword>
<feature type="compositionally biased region" description="Low complexity" evidence="1">
    <location>
        <begin position="31"/>
        <end position="41"/>
    </location>
</feature>
<proteinExistence type="predicted"/>
<dbReference type="Proteomes" id="UP000238218">
    <property type="component" value="Unassembled WGS sequence"/>
</dbReference>
<feature type="compositionally biased region" description="Basic and acidic residues" evidence="1">
    <location>
        <begin position="1"/>
        <end position="13"/>
    </location>
</feature>
<comment type="caution">
    <text evidence="2">The sequence shown here is derived from an EMBL/GenBank/DDBJ whole genome shotgun (WGS) entry which is preliminary data.</text>
</comment>
<dbReference type="EMBL" id="PVWP01000002">
    <property type="protein sequence ID" value="PSB38628.1"/>
    <property type="molecule type" value="Genomic_DNA"/>
</dbReference>
<feature type="compositionally biased region" description="Basic and acidic residues" evidence="1">
    <location>
        <begin position="42"/>
        <end position="56"/>
    </location>
</feature>
<feature type="region of interest" description="Disordered" evidence="1">
    <location>
        <begin position="1"/>
        <end position="140"/>
    </location>
</feature>
<evidence type="ECO:0000256" key="1">
    <source>
        <dbReference type="SAM" id="MobiDB-lite"/>
    </source>
</evidence>
<feature type="compositionally biased region" description="Pro residues" evidence="1">
    <location>
        <begin position="84"/>
        <end position="93"/>
    </location>
</feature>
<evidence type="ECO:0000313" key="3">
    <source>
        <dbReference type="Proteomes" id="UP000238218"/>
    </source>
</evidence>